<dbReference type="Proteomes" id="UP001219518">
    <property type="component" value="Unassembled WGS sequence"/>
</dbReference>
<keyword evidence="2" id="KW-0645">Protease</keyword>
<evidence type="ECO:0000313" key="3">
    <source>
        <dbReference type="Proteomes" id="UP001219518"/>
    </source>
</evidence>
<keyword evidence="2" id="KW-0482">Metalloprotease</keyword>
<comment type="caution">
    <text evidence="2">The sequence shown here is derived from an EMBL/GenBank/DDBJ whole genome shotgun (WGS) entry which is preliminary data.</text>
</comment>
<gene>
    <name evidence="2" type="ORF">KUF71_005651</name>
</gene>
<keyword evidence="3" id="KW-1185">Reference proteome</keyword>
<dbReference type="EMBL" id="JAHWGI010000394">
    <property type="protein sequence ID" value="KAK3914963.1"/>
    <property type="molecule type" value="Genomic_DNA"/>
</dbReference>
<keyword evidence="2" id="KW-0378">Hydrolase</keyword>
<dbReference type="AlphaFoldDB" id="A0AAE1H5H9"/>
<organism evidence="2 3">
    <name type="scientific">Frankliniella fusca</name>
    <dbReference type="NCBI Taxonomy" id="407009"/>
    <lineage>
        <taxon>Eukaryota</taxon>
        <taxon>Metazoa</taxon>
        <taxon>Ecdysozoa</taxon>
        <taxon>Arthropoda</taxon>
        <taxon>Hexapoda</taxon>
        <taxon>Insecta</taxon>
        <taxon>Pterygota</taxon>
        <taxon>Neoptera</taxon>
        <taxon>Paraneoptera</taxon>
        <taxon>Thysanoptera</taxon>
        <taxon>Terebrantia</taxon>
        <taxon>Thripoidea</taxon>
        <taxon>Thripidae</taxon>
        <taxon>Frankliniella</taxon>
    </lineage>
</organism>
<sequence length="496" mass="53226">MVHCAALQTSAGAGIQYTDAAHSVVVFQVAALTALLALQASAYTLFNTQPYYVAKPVGRNTQPQQCQSLPSPVLLLAERACGSPGALSEMPMVVVAQDSVQVVRDGQAQVRVAALNSQLPYASVSGPALPQGDVQALRAVRVELRQPVYVSSLQSTLPFPDSFIVVHGVDGGAAPLAIRTVLAPVPAGTVLSPAQPVAIKVLYAVPIDPFNAALQPQRQPVYNYYASNFYGDAPLYQPQPALSADYLGYGLEEQQHQLLLPQRQPQPQQQFQVHFQPRPQYQVQQVPSQQYPAQQYPSQQYPAQQYPTQQYPAQQGPGQRPSLPPVQHVGVQQQQLPQQAQQQPLGRPQAVQADGGAHKPGANLVTILDFPSAVATPESLFYQPEDPESELGNRQPPQAVSPAGIVQSTQPQPNLSVFVNSKESAVLQGLRDEAEKQTANRLVQAGLRGLPAPRPQVNAELESVSVDAYRASRSSEQAKEAPVKADKPSAATTSAN</sequence>
<evidence type="ECO:0000313" key="2">
    <source>
        <dbReference type="EMBL" id="KAK3914963.1"/>
    </source>
</evidence>
<feature type="region of interest" description="Disordered" evidence="1">
    <location>
        <begin position="470"/>
        <end position="496"/>
    </location>
</feature>
<feature type="region of interest" description="Disordered" evidence="1">
    <location>
        <begin position="383"/>
        <end position="413"/>
    </location>
</feature>
<proteinExistence type="predicted"/>
<dbReference type="GO" id="GO:0008237">
    <property type="term" value="F:metallopeptidase activity"/>
    <property type="evidence" value="ECO:0007669"/>
    <property type="project" value="UniProtKB-KW"/>
</dbReference>
<evidence type="ECO:0000256" key="1">
    <source>
        <dbReference type="SAM" id="MobiDB-lite"/>
    </source>
</evidence>
<reference evidence="2" key="1">
    <citation type="submission" date="2021-07" db="EMBL/GenBank/DDBJ databases">
        <authorList>
            <person name="Catto M.A."/>
            <person name="Jacobson A."/>
            <person name="Kennedy G."/>
            <person name="Labadie P."/>
            <person name="Hunt B.G."/>
            <person name="Srinivasan R."/>
        </authorList>
    </citation>
    <scope>NUCLEOTIDE SEQUENCE</scope>
    <source>
        <strain evidence="2">PL_HMW_Pooled</strain>
        <tissue evidence="2">Head</tissue>
    </source>
</reference>
<feature type="region of interest" description="Disordered" evidence="1">
    <location>
        <begin position="282"/>
        <end position="358"/>
    </location>
</feature>
<feature type="compositionally biased region" description="Basic and acidic residues" evidence="1">
    <location>
        <begin position="476"/>
        <end position="487"/>
    </location>
</feature>
<accession>A0AAE1H5H9</accession>
<reference evidence="2" key="2">
    <citation type="journal article" date="2023" name="BMC Genomics">
        <title>Pest status, molecular evolution, and epigenetic factors derived from the genome assembly of Frankliniella fusca, a thysanopteran phytovirus vector.</title>
        <authorList>
            <person name="Catto M.A."/>
            <person name="Labadie P.E."/>
            <person name="Jacobson A.L."/>
            <person name="Kennedy G.G."/>
            <person name="Srinivasan R."/>
            <person name="Hunt B.G."/>
        </authorList>
    </citation>
    <scope>NUCLEOTIDE SEQUENCE</scope>
    <source>
        <strain evidence="2">PL_HMW_Pooled</strain>
    </source>
</reference>
<name>A0AAE1H5H9_9NEOP</name>
<protein>
    <submittedName>
        <fullName evidence="2">Zinc metalloprotease</fullName>
    </submittedName>
</protein>
<feature type="compositionally biased region" description="Low complexity" evidence="1">
    <location>
        <begin position="282"/>
        <end position="349"/>
    </location>
</feature>